<sequence length="663" mass="77687">MGEVAEYIDQFEVSPLVIKQLLQIAKTYPEYSVEASKIAIKLIYDRRSIFKNYLIFKDHTNLSVFQNILKEKAESGDNDSISILNQLDTQISESFNHNYRQTGGTTASVTFNNSTPFLKFSNIEDYYDSLLDSYRRLPVTLKSFKEVQEVLKRRSIDILMITGSSAQLNDNMVFYYNINPKYLKFFKKYQFKELELIMVYKFYDDRFITMIEYFRKRLEVLFEVATSTGRYIDGNRDENDNNPYGNYDLDDDDDDEDDEDDDDDDDEDNDDDEDDEDDENDDNDDDDDYDMSEYQKNDREGERDSNISDDSNVAINKKTRRNRKKLKKRRNTNDLMNRYGIIDDSGVIDNDNDFATADADDNEEEDVADSTTVSNQQRNKSNKKIGYGDNNRVYQEGGDKIGKDDIISNDEVISYFNCKWVIIFGYFSICDYNSVVKLFNKLIKSNPINNITAINVLQDHFHNFVVTPKVLMRCIILSFLITKSTSELIVNLNTNKLLKNCLIEDKLLNELISNYINCKFKIFKLKIKELLINNENKFNFNFFKNSILIFKKIINIKIYLIYLSTIDQIKIDHLINKIGYNDDHNDEDVREDRELVIKELSDIIVIFNLNFKIDLKNGIIKSFNYSYDDILGFTNKLITENNQKLINDSRILEINSMVLQDLK</sequence>
<evidence type="ECO:0000313" key="3">
    <source>
        <dbReference type="Proteomes" id="UP001165120"/>
    </source>
</evidence>
<feature type="region of interest" description="Disordered" evidence="1">
    <location>
        <begin position="346"/>
        <end position="389"/>
    </location>
</feature>
<evidence type="ECO:0000313" key="2">
    <source>
        <dbReference type="EMBL" id="GME72158.1"/>
    </source>
</evidence>
<dbReference type="AlphaFoldDB" id="A0A9W6WH11"/>
<feature type="compositionally biased region" description="Acidic residues" evidence="1">
    <location>
        <begin position="248"/>
        <end position="291"/>
    </location>
</feature>
<feature type="compositionally biased region" description="Acidic residues" evidence="1">
    <location>
        <begin position="358"/>
        <end position="368"/>
    </location>
</feature>
<dbReference type="PANTHER" id="PTHR36812:SF9">
    <property type="entry name" value="MYB-LIKE PROTEIN X ISOFORM X1"/>
    <property type="match status" value="1"/>
</dbReference>
<gene>
    <name evidence="2" type="ORF">Cboi02_000349600</name>
</gene>
<comment type="caution">
    <text evidence="2">The sequence shown here is derived from an EMBL/GenBank/DDBJ whole genome shotgun (WGS) entry which is preliminary data.</text>
</comment>
<feature type="region of interest" description="Disordered" evidence="1">
    <location>
        <begin position="231"/>
        <end position="326"/>
    </location>
</feature>
<protein>
    <submittedName>
        <fullName evidence="2">Unnamed protein product</fullName>
    </submittedName>
</protein>
<organism evidence="2 3">
    <name type="scientific">Candida boidinii</name>
    <name type="common">Yeast</name>
    <dbReference type="NCBI Taxonomy" id="5477"/>
    <lineage>
        <taxon>Eukaryota</taxon>
        <taxon>Fungi</taxon>
        <taxon>Dikarya</taxon>
        <taxon>Ascomycota</taxon>
        <taxon>Saccharomycotina</taxon>
        <taxon>Pichiomycetes</taxon>
        <taxon>Pichiales</taxon>
        <taxon>Pichiaceae</taxon>
        <taxon>Ogataea</taxon>
        <taxon>Ogataea/Candida clade</taxon>
    </lineage>
</organism>
<feature type="compositionally biased region" description="Basic residues" evidence="1">
    <location>
        <begin position="317"/>
        <end position="326"/>
    </location>
</feature>
<feature type="compositionally biased region" description="Basic and acidic residues" evidence="1">
    <location>
        <begin position="293"/>
        <end position="306"/>
    </location>
</feature>
<dbReference type="Proteomes" id="UP001165120">
    <property type="component" value="Unassembled WGS sequence"/>
</dbReference>
<dbReference type="EMBL" id="BSXN01001217">
    <property type="protein sequence ID" value="GME72158.1"/>
    <property type="molecule type" value="Genomic_DNA"/>
</dbReference>
<keyword evidence="3" id="KW-1185">Reference proteome</keyword>
<reference evidence="2" key="1">
    <citation type="submission" date="2023-04" db="EMBL/GenBank/DDBJ databases">
        <title>Candida boidinii NBRC 10035.</title>
        <authorList>
            <person name="Ichikawa N."/>
            <person name="Sato H."/>
            <person name="Tonouchi N."/>
        </authorList>
    </citation>
    <scope>NUCLEOTIDE SEQUENCE</scope>
    <source>
        <strain evidence="2">NBRC 10035</strain>
    </source>
</reference>
<proteinExistence type="predicted"/>
<name>A0A9W6WH11_CANBO</name>
<feature type="compositionally biased region" description="Polar residues" evidence="1">
    <location>
        <begin position="370"/>
        <end position="379"/>
    </location>
</feature>
<accession>A0A9W6WH11</accession>
<evidence type="ECO:0000256" key="1">
    <source>
        <dbReference type="SAM" id="MobiDB-lite"/>
    </source>
</evidence>
<dbReference type="PANTHER" id="PTHR36812">
    <property type="entry name" value="NEUROFILAMENT TRIPLET M PROTEIN-LIKE PROTEIN"/>
    <property type="match status" value="1"/>
</dbReference>